<dbReference type="InterPro" id="IPR037618">
    <property type="entry name" value="LIPB1/2_SAM_2nd"/>
</dbReference>
<dbReference type="GO" id="GO:0005829">
    <property type="term" value="C:cytosol"/>
    <property type="evidence" value="ECO:0007669"/>
    <property type="project" value="UniProtKB-ARBA"/>
</dbReference>
<name>A0AAD7T9H7_9TELE</name>
<feature type="domain" description="SAM" evidence="8">
    <location>
        <begin position="728"/>
        <end position="759"/>
    </location>
</feature>
<feature type="coiled-coil region" evidence="6">
    <location>
        <begin position="200"/>
        <end position="294"/>
    </location>
</feature>
<dbReference type="InterPro" id="IPR058914">
    <property type="entry name" value="LIPB1/2_CC"/>
</dbReference>
<organism evidence="9 10">
    <name type="scientific">Aldrovandia affinis</name>
    <dbReference type="NCBI Taxonomy" id="143900"/>
    <lineage>
        <taxon>Eukaryota</taxon>
        <taxon>Metazoa</taxon>
        <taxon>Chordata</taxon>
        <taxon>Craniata</taxon>
        <taxon>Vertebrata</taxon>
        <taxon>Euteleostomi</taxon>
        <taxon>Actinopterygii</taxon>
        <taxon>Neopterygii</taxon>
        <taxon>Teleostei</taxon>
        <taxon>Notacanthiformes</taxon>
        <taxon>Halosauridae</taxon>
        <taxon>Aldrovandia</taxon>
    </lineage>
</organism>
<dbReference type="PANTHER" id="PTHR12587">
    <property type="entry name" value="LAR INTERACTING PROTEIN LIP -RELATED PROTEIN"/>
    <property type="match status" value="1"/>
</dbReference>
<evidence type="ECO:0000256" key="3">
    <source>
        <dbReference type="ARBA" id="ARBA00022737"/>
    </source>
</evidence>
<dbReference type="Pfam" id="PF00536">
    <property type="entry name" value="SAM_1"/>
    <property type="match status" value="2"/>
</dbReference>
<feature type="compositionally biased region" description="Basic and acidic residues" evidence="7">
    <location>
        <begin position="482"/>
        <end position="492"/>
    </location>
</feature>
<dbReference type="CDD" id="cd09569">
    <property type="entry name" value="SAM_liprin-beta1_2_repeat3"/>
    <property type="match status" value="1"/>
</dbReference>
<dbReference type="PANTHER" id="PTHR12587:SF18">
    <property type="entry name" value="LIPRIN-BETA-2"/>
    <property type="match status" value="1"/>
</dbReference>
<dbReference type="InterPro" id="IPR037619">
    <property type="entry name" value="LIPB1/2_SAM_3rd"/>
</dbReference>
<dbReference type="InterPro" id="IPR037617">
    <property type="entry name" value="LIPB1/2_SAM_1"/>
</dbReference>
<dbReference type="PROSITE" id="PS50105">
    <property type="entry name" value="SAM_DOMAIN"/>
    <property type="match status" value="3"/>
</dbReference>
<reference evidence="9" key="1">
    <citation type="journal article" date="2023" name="Science">
        <title>Genome structures resolve the early diversification of teleost fishes.</title>
        <authorList>
            <person name="Parey E."/>
            <person name="Louis A."/>
            <person name="Montfort J."/>
            <person name="Bouchez O."/>
            <person name="Roques C."/>
            <person name="Iampietro C."/>
            <person name="Lluch J."/>
            <person name="Castinel A."/>
            <person name="Donnadieu C."/>
            <person name="Desvignes T."/>
            <person name="Floi Bucao C."/>
            <person name="Jouanno E."/>
            <person name="Wen M."/>
            <person name="Mejri S."/>
            <person name="Dirks R."/>
            <person name="Jansen H."/>
            <person name="Henkel C."/>
            <person name="Chen W.J."/>
            <person name="Zahm M."/>
            <person name="Cabau C."/>
            <person name="Klopp C."/>
            <person name="Thompson A.W."/>
            <person name="Robinson-Rechavi M."/>
            <person name="Braasch I."/>
            <person name="Lecointre G."/>
            <person name="Bobe J."/>
            <person name="Postlethwait J.H."/>
            <person name="Berthelot C."/>
            <person name="Roest Crollius H."/>
            <person name="Guiguen Y."/>
        </authorList>
    </citation>
    <scope>NUCLEOTIDE SEQUENCE</scope>
    <source>
        <strain evidence="9">NC1722</strain>
    </source>
</reference>
<feature type="compositionally biased region" description="Polar residues" evidence="7">
    <location>
        <begin position="493"/>
        <end position="507"/>
    </location>
</feature>
<comment type="function">
    <text evidence="5">May regulate the disassembly of focal adhesions. Did not bind receptor-like tyrosine phosphatases type 2A.</text>
</comment>
<evidence type="ECO:0000256" key="7">
    <source>
        <dbReference type="SAM" id="MobiDB-lite"/>
    </source>
</evidence>
<dbReference type="InterPro" id="IPR013761">
    <property type="entry name" value="SAM/pointed_sf"/>
</dbReference>
<evidence type="ECO:0000256" key="6">
    <source>
        <dbReference type="SAM" id="Coils"/>
    </source>
</evidence>
<dbReference type="SMART" id="SM00454">
    <property type="entry name" value="SAM"/>
    <property type="match status" value="3"/>
</dbReference>
<keyword evidence="10" id="KW-1185">Reference proteome</keyword>
<feature type="domain" description="SAM" evidence="8">
    <location>
        <begin position="568"/>
        <end position="632"/>
    </location>
</feature>
<feature type="coiled-coil region" evidence="6">
    <location>
        <begin position="99"/>
        <end position="154"/>
    </location>
</feature>
<dbReference type="FunFam" id="1.10.150.50:FF:000007">
    <property type="entry name" value="Liprin-beta-1 isoform 1"/>
    <property type="match status" value="1"/>
</dbReference>
<evidence type="ECO:0000313" key="10">
    <source>
        <dbReference type="Proteomes" id="UP001221898"/>
    </source>
</evidence>
<dbReference type="Proteomes" id="UP001221898">
    <property type="component" value="Unassembled WGS sequence"/>
</dbReference>
<feature type="region of interest" description="Disordered" evidence="7">
    <location>
        <begin position="384"/>
        <end position="404"/>
    </location>
</feature>
<comment type="caution">
    <text evidence="9">The sequence shown here is derived from an EMBL/GenBank/DDBJ whole genome shotgun (WGS) entry which is preliminary data.</text>
</comment>
<dbReference type="FunFam" id="1.10.150.50:FF:000017">
    <property type="entry name" value="Liprin-beta-1 isoform 1"/>
    <property type="match status" value="1"/>
</dbReference>
<evidence type="ECO:0000256" key="2">
    <source>
        <dbReference type="ARBA" id="ARBA00022553"/>
    </source>
</evidence>
<feature type="compositionally biased region" description="Basic and acidic residues" evidence="7">
    <location>
        <begin position="455"/>
        <end position="466"/>
    </location>
</feature>
<dbReference type="InterPro" id="IPR001660">
    <property type="entry name" value="SAM"/>
</dbReference>
<dbReference type="CDD" id="cd09563">
    <property type="entry name" value="SAM_liprin-beta1_2_repeat1"/>
    <property type="match status" value="1"/>
</dbReference>
<keyword evidence="4 6" id="KW-0175">Coiled coil</keyword>
<dbReference type="Pfam" id="PF26022">
    <property type="entry name" value="CC_Liprin_beta"/>
    <property type="match status" value="1"/>
</dbReference>
<evidence type="ECO:0000256" key="4">
    <source>
        <dbReference type="ARBA" id="ARBA00023054"/>
    </source>
</evidence>
<keyword evidence="3" id="KW-0677">Repeat</keyword>
<accession>A0AAD7T9H7</accession>
<dbReference type="EMBL" id="JAINUG010000007">
    <property type="protein sequence ID" value="KAJ8416283.1"/>
    <property type="molecule type" value="Genomic_DNA"/>
</dbReference>
<dbReference type="GO" id="GO:0048786">
    <property type="term" value="C:presynaptic active zone"/>
    <property type="evidence" value="ECO:0007669"/>
    <property type="project" value="TreeGrafter"/>
</dbReference>
<evidence type="ECO:0000259" key="8">
    <source>
        <dbReference type="PROSITE" id="PS50105"/>
    </source>
</evidence>
<keyword evidence="2" id="KW-0597">Phosphoprotein</keyword>
<dbReference type="InterPro" id="IPR029515">
    <property type="entry name" value="Liprin"/>
</dbReference>
<dbReference type="AlphaFoldDB" id="A0AAD7T9H7"/>
<feature type="domain" description="SAM" evidence="8">
    <location>
        <begin position="645"/>
        <end position="703"/>
    </location>
</feature>
<feature type="region of interest" description="Disordered" evidence="7">
    <location>
        <begin position="434"/>
        <end position="527"/>
    </location>
</feature>
<sequence length="942" mass="105876">MASDASHMLEAALEQMDDIIAGSKAAVEFSNGAFELGSPGYASPRQVLRLAEELRAALEAQASEEDRDSLSSQVPSSTVQILMEWLERGAVNLRPPVNNESYQERLTRLEGDKESLVLQVSVLTDQVEAQGEKIRDLESSLDEHHHKLNSTEEMLQQELLSRTSLETQKLDLVDEVSYLKLKLVGMEEEQSDGENRQHKAEGLLQELRVLKNKVDELEGEKSQYERKLKATKSQISELQQVLSAKDAEIENLQSQLLSRGPMSSDGAEREEAYRRRLKDKHQELQRLKIGLESLLVANDEKDRRIEELTVLLSQYRNIKEVMALAQASNETMLSGSSEEELCGSLKMRALTHKAHAEIMRSEASSRGSSPLLVVQREIASSCRSSQMSTELAGSPGDSGFQNGQWIQPRMLSSSLEELQSGSLQKHVVGKPVEPVSAENRHIDHNKYQTLPGKLSRSDENGEREHFSPPIQKSPDESEDSEFSLRKMEKMDDNASSLPSPQRTGRSTRVSKHFGERLGGPNRAACMRGWTRSPQSFRGGLRATAGPRLARTNDAASFVRDKNTPFSKWTTEQVCGWLVDYGLGQYVNLARQWVNDGQTLLSATPQDFEKEMGIKHPLHRKKLQLALHSFSTKVKESSSDLDHIWVTRWLDDIGLPQYKDQFNEGRIDGRMLQYLTVNDLLFLKVTSQLHHLSIKCAIHVLHVNKFNPHCLKRRPGDENKTSPSEVMQWSNHRVMEWLRSVDLAEYAPNLRGSGVHGGLIILEPRFNSDTLAMLLNIPPQKTLLRRHLATNFSSLVGPQAQHEKREYMESSGFAPLTTTAKVRPKKLGFSNFGHLRKKKLDDSTDYICPMDMGPPTMNGAHRPYSGFRGLSPIFDRDAERLEQVAIAEGTVPRIEALPEGINNLTYSLSHDDVSREDGGASCVPPNKAKPKNRLVLYIRETTL</sequence>
<gene>
    <name evidence="9" type="ORF">AAFF_G00383050</name>
</gene>
<protein>
    <recommendedName>
        <fullName evidence="8">SAM domain-containing protein</fullName>
    </recommendedName>
</protein>
<dbReference type="CDD" id="cd09566">
    <property type="entry name" value="SAM_liprin-beta1_2_repeat2"/>
    <property type="match status" value="1"/>
</dbReference>
<evidence type="ECO:0000256" key="1">
    <source>
        <dbReference type="ARBA" id="ARBA00007547"/>
    </source>
</evidence>
<dbReference type="Gene3D" id="1.10.150.50">
    <property type="entry name" value="Transcription Factor, Ets-1"/>
    <property type="match status" value="3"/>
</dbReference>
<dbReference type="SUPFAM" id="SSF47769">
    <property type="entry name" value="SAM/Pointed domain"/>
    <property type="match status" value="3"/>
</dbReference>
<evidence type="ECO:0000256" key="5">
    <source>
        <dbReference type="ARBA" id="ARBA00060046"/>
    </source>
</evidence>
<dbReference type="Pfam" id="PF07647">
    <property type="entry name" value="SAM_2"/>
    <property type="match status" value="1"/>
</dbReference>
<dbReference type="GO" id="GO:0007528">
    <property type="term" value="P:neuromuscular junction development"/>
    <property type="evidence" value="ECO:0007669"/>
    <property type="project" value="TreeGrafter"/>
</dbReference>
<evidence type="ECO:0000313" key="9">
    <source>
        <dbReference type="EMBL" id="KAJ8416283.1"/>
    </source>
</evidence>
<proteinExistence type="inferred from homology"/>
<comment type="similarity">
    <text evidence="1">Belongs to the liprin family. Liprin-beta subfamily.</text>
</comment>
<dbReference type="FunFam" id="1.10.150.50:FF:000005">
    <property type="entry name" value="Liprin-beta-1 isoform 1"/>
    <property type="match status" value="1"/>
</dbReference>